<dbReference type="InterPro" id="IPR028082">
    <property type="entry name" value="Peripla_BP_I"/>
</dbReference>
<dbReference type="EMBL" id="JBGBZN010000002">
    <property type="protein sequence ID" value="MEY9473324.1"/>
    <property type="molecule type" value="Genomic_DNA"/>
</dbReference>
<keyword evidence="3 4" id="KW-0732">Signal</keyword>
<comment type="caution">
    <text evidence="6">The sequence shown here is derived from an EMBL/GenBank/DDBJ whole genome shotgun (WGS) entry which is preliminary data.</text>
</comment>
<evidence type="ECO:0000256" key="3">
    <source>
        <dbReference type="ARBA" id="ARBA00022729"/>
    </source>
</evidence>
<organism evidence="6 7">
    <name type="scientific">Bradyrhizobium yuanmingense</name>
    <dbReference type="NCBI Taxonomy" id="108015"/>
    <lineage>
        <taxon>Bacteria</taxon>
        <taxon>Pseudomonadati</taxon>
        <taxon>Pseudomonadota</taxon>
        <taxon>Alphaproteobacteria</taxon>
        <taxon>Hyphomicrobiales</taxon>
        <taxon>Nitrobacteraceae</taxon>
        <taxon>Bradyrhizobium</taxon>
    </lineage>
</organism>
<name>A0ABV4GMZ2_9BRAD</name>
<dbReference type="InterPro" id="IPR025997">
    <property type="entry name" value="SBP_2_dom"/>
</dbReference>
<evidence type="ECO:0000256" key="1">
    <source>
        <dbReference type="ARBA" id="ARBA00004196"/>
    </source>
</evidence>
<protein>
    <submittedName>
        <fullName evidence="6">Ribose transport system substrate-binding protein</fullName>
    </submittedName>
</protein>
<dbReference type="Proteomes" id="UP001565474">
    <property type="component" value="Unassembled WGS sequence"/>
</dbReference>
<dbReference type="CDD" id="cd01536">
    <property type="entry name" value="PBP1_ABC_sugar_binding-like"/>
    <property type="match status" value="1"/>
</dbReference>
<dbReference type="Pfam" id="PF13407">
    <property type="entry name" value="Peripla_BP_4"/>
    <property type="match status" value="1"/>
</dbReference>
<dbReference type="Gene3D" id="3.40.50.2300">
    <property type="match status" value="2"/>
</dbReference>
<feature type="signal peptide" evidence="4">
    <location>
        <begin position="1"/>
        <end position="23"/>
    </location>
</feature>
<comment type="subcellular location">
    <subcellularLocation>
        <location evidence="1">Cell envelope</location>
    </subcellularLocation>
</comment>
<comment type="similarity">
    <text evidence="2">Belongs to the bacterial solute-binding protein 2 family.</text>
</comment>
<proteinExistence type="inferred from homology"/>
<evidence type="ECO:0000256" key="2">
    <source>
        <dbReference type="ARBA" id="ARBA00007639"/>
    </source>
</evidence>
<feature type="chain" id="PRO_5046593754" evidence="4">
    <location>
        <begin position="24"/>
        <end position="391"/>
    </location>
</feature>
<gene>
    <name evidence="6" type="ORF">ABH992_005723</name>
</gene>
<accession>A0ABV4GMZ2</accession>
<evidence type="ECO:0000313" key="7">
    <source>
        <dbReference type="Proteomes" id="UP001565474"/>
    </source>
</evidence>
<evidence type="ECO:0000259" key="5">
    <source>
        <dbReference type="Pfam" id="PF13407"/>
    </source>
</evidence>
<reference evidence="6 7" key="1">
    <citation type="submission" date="2024-07" db="EMBL/GenBank/DDBJ databases">
        <title>Genomic Encyclopedia of Type Strains, Phase V (KMG-V): Genome sequencing to study the core and pangenomes of soil and plant-associated prokaryotes.</title>
        <authorList>
            <person name="Whitman W."/>
        </authorList>
    </citation>
    <scope>NUCLEOTIDE SEQUENCE [LARGE SCALE GENOMIC DNA]</scope>
    <source>
        <strain evidence="6 7">USDA 222</strain>
    </source>
</reference>
<dbReference type="PANTHER" id="PTHR46847:SF1">
    <property type="entry name" value="D-ALLOSE-BINDING PERIPLASMIC PROTEIN-RELATED"/>
    <property type="match status" value="1"/>
</dbReference>
<keyword evidence="7" id="KW-1185">Reference proteome</keyword>
<sequence length="391" mass="42779">MRNLSAYVFATAALLASFTAARAEDVLSEVSTLENEYFNNWSQGAEQAAKALGLNYRILSGKGDAAKQIEIYEAQFAAGVKITFGENLVAANIKPIVEMAKKAGAVHVAVWESLPGFHPLDGGTDNYAFATFFTPDDVDNSYRIAKLLFDKIGGKGNVVHITGFPGVDADIARTAGFEKALAGYPNIKVVARQPGKWNQVDSRKVMEDLLVAHSKIDAVFGQNDSIALGAMQAVEDAGMHIPITGLDGNGETLKLVKEGRILATMGFTPQWQAGFALVRAYDASKGFKPSPCERMMYTGATLITAANVDKYQAFLAGEKLPFDWKKMSRALHPNDWDPQNYVWPIDVKTYWGSRMPAGYNLPKPYQEAFDAGCVGKLTAEYKDHYKQRIPE</sequence>
<feature type="domain" description="Periplasmic binding protein" evidence="5">
    <location>
        <begin position="31"/>
        <end position="286"/>
    </location>
</feature>
<dbReference type="SUPFAM" id="SSF53822">
    <property type="entry name" value="Periplasmic binding protein-like I"/>
    <property type="match status" value="1"/>
</dbReference>
<dbReference type="PANTHER" id="PTHR46847">
    <property type="entry name" value="D-ALLOSE-BINDING PERIPLASMIC PROTEIN-RELATED"/>
    <property type="match status" value="1"/>
</dbReference>
<evidence type="ECO:0000256" key="4">
    <source>
        <dbReference type="SAM" id="SignalP"/>
    </source>
</evidence>
<dbReference type="RefSeq" id="WP_036008276.1">
    <property type="nucleotide sequence ID" value="NZ_JBGBYD010000002.1"/>
</dbReference>
<evidence type="ECO:0000313" key="6">
    <source>
        <dbReference type="EMBL" id="MEY9473324.1"/>
    </source>
</evidence>